<organism evidence="1 2">
    <name type="scientific">Burkholderia multivorans</name>
    <dbReference type="NCBI Taxonomy" id="87883"/>
    <lineage>
        <taxon>Bacteria</taxon>
        <taxon>Pseudomonadati</taxon>
        <taxon>Pseudomonadota</taxon>
        <taxon>Betaproteobacteria</taxon>
        <taxon>Burkholderiales</taxon>
        <taxon>Burkholderiaceae</taxon>
        <taxon>Burkholderia</taxon>
        <taxon>Burkholderia cepacia complex</taxon>
    </lineage>
</organism>
<proteinExistence type="predicted"/>
<gene>
    <name evidence="1" type="ORF">UA18_01272</name>
</gene>
<accession>A0ABD7LGI8</accession>
<protein>
    <submittedName>
        <fullName evidence="1">Transport system permease domain protein</fullName>
    </submittedName>
</protein>
<reference evidence="1 2" key="1">
    <citation type="submission" date="2016-04" db="EMBL/GenBank/DDBJ databases">
        <authorList>
            <person name="Peeters C."/>
        </authorList>
    </citation>
    <scope>NUCLEOTIDE SEQUENCE [LARGE SCALE GENOMIC DNA]</scope>
    <source>
        <strain evidence="1">LMG 29311</strain>
    </source>
</reference>
<dbReference type="AlphaFoldDB" id="A0ABD7LGI8"/>
<dbReference type="Proteomes" id="UP000196218">
    <property type="component" value="Unassembled WGS sequence"/>
</dbReference>
<evidence type="ECO:0000313" key="1">
    <source>
        <dbReference type="EMBL" id="SAK15487.1"/>
    </source>
</evidence>
<dbReference type="EMBL" id="FKJW01000003">
    <property type="protein sequence ID" value="SAK15487.1"/>
    <property type="molecule type" value="Genomic_DNA"/>
</dbReference>
<comment type="caution">
    <text evidence="1">The sequence shown here is derived from an EMBL/GenBank/DDBJ whole genome shotgun (WGS) entry which is preliminary data.</text>
</comment>
<evidence type="ECO:0000313" key="2">
    <source>
        <dbReference type="Proteomes" id="UP000196218"/>
    </source>
</evidence>
<sequence>MHASAGHCAFVRAGRRAGAPPARIPAEAGSPCGLRDARPAGRRDAQCFTGLSSMPTPIVRLAPRAACGFAVRCGGVRARARVCVCAGARACVRGGRHGARRAAGGGRSRAAAPQHRPWLAHAATCSTCGRRLHGSVDAGAFLYIAQIVRGRRAAHLASPTRPTRTIRLPITVTSRAASPVPAAAIARMRVHTQRAACRSRCAA</sequence>
<name>A0ABD7LGI8_9BURK</name>